<feature type="compositionally biased region" description="Acidic residues" evidence="1">
    <location>
        <begin position="67"/>
        <end position="78"/>
    </location>
</feature>
<dbReference type="AlphaFoldDB" id="A0AAD8VVS9"/>
<reference evidence="2" key="1">
    <citation type="submission" date="2023-07" db="EMBL/GenBank/DDBJ databases">
        <title>A chromosome-level genome assembly of Lolium multiflorum.</title>
        <authorList>
            <person name="Chen Y."/>
            <person name="Copetti D."/>
            <person name="Kolliker R."/>
            <person name="Studer B."/>
        </authorList>
    </citation>
    <scope>NUCLEOTIDE SEQUENCE</scope>
    <source>
        <strain evidence="2">02402/16</strain>
        <tissue evidence="2">Leaf</tissue>
    </source>
</reference>
<evidence type="ECO:0000313" key="2">
    <source>
        <dbReference type="EMBL" id="KAK1621124.1"/>
    </source>
</evidence>
<gene>
    <name evidence="2" type="ORF">QYE76_026641</name>
</gene>
<keyword evidence="3" id="KW-1185">Reference proteome</keyword>
<sequence>MSMHLIKFGFTPSYRIWNYHGEKAKKRARKEEWQIQPRGEYDTGFDRCLENLANGNVPESSHVELETPQDAETSEDPEENTKEYYEALFASQKPLHENTEVTQLDAIARLMALKCHRNLCRDGFDELLVIVGSLLPKGHLLPQNFYYSTKLLSDLKMSSQQIHAYRNGDGQKRQTTIAKNILRYLPVLPRIQRLFMTEDTSAKTIGSETGFVWVNPQSETQCTSYVSKFKQKYGEEANREAEDFDPEVAVLAGEGLKHGRLWFRDGVVDPATVPSLRQIRRGRGDGRKGAGGPGARTELGAVGSGVRSSSTDDAADATAQMMQQQALMSWLMSQTALSSPPGSIPAPPPYSMPWMPPPPTQSPGTPLTVNNMNIIRSMNRDGTFRVHTHGKGGTWRMAGGPGGSAAKAFAVRAGLLPHGKAKGTAQKQRTATLPRTAKEELHGNVTAHGKVPHARQRSAARQRTCVSGLLRFREIYYDDMCKMAGLAVFTVMPLLKHLSAP</sequence>
<accession>A0AAD8VVS9</accession>
<evidence type="ECO:0000313" key="3">
    <source>
        <dbReference type="Proteomes" id="UP001231189"/>
    </source>
</evidence>
<dbReference type="Proteomes" id="UP001231189">
    <property type="component" value="Unassembled WGS sequence"/>
</dbReference>
<feature type="region of interest" description="Disordered" evidence="1">
    <location>
        <begin position="278"/>
        <end position="316"/>
    </location>
</feature>
<proteinExistence type="predicted"/>
<comment type="caution">
    <text evidence="2">The sequence shown here is derived from an EMBL/GenBank/DDBJ whole genome shotgun (WGS) entry which is preliminary data.</text>
</comment>
<organism evidence="2 3">
    <name type="scientific">Lolium multiflorum</name>
    <name type="common">Italian ryegrass</name>
    <name type="synonym">Lolium perenne subsp. multiflorum</name>
    <dbReference type="NCBI Taxonomy" id="4521"/>
    <lineage>
        <taxon>Eukaryota</taxon>
        <taxon>Viridiplantae</taxon>
        <taxon>Streptophyta</taxon>
        <taxon>Embryophyta</taxon>
        <taxon>Tracheophyta</taxon>
        <taxon>Spermatophyta</taxon>
        <taxon>Magnoliopsida</taxon>
        <taxon>Liliopsida</taxon>
        <taxon>Poales</taxon>
        <taxon>Poaceae</taxon>
        <taxon>BOP clade</taxon>
        <taxon>Pooideae</taxon>
        <taxon>Poodae</taxon>
        <taxon>Poeae</taxon>
        <taxon>Poeae Chloroplast Group 2 (Poeae type)</taxon>
        <taxon>Loliodinae</taxon>
        <taxon>Loliinae</taxon>
        <taxon>Lolium</taxon>
    </lineage>
</organism>
<name>A0AAD8VVS9_LOLMU</name>
<dbReference type="EMBL" id="JAUUTY010000006">
    <property type="protein sequence ID" value="KAK1621124.1"/>
    <property type="molecule type" value="Genomic_DNA"/>
</dbReference>
<evidence type="ECO:0000256" key="1">
    <source>
        <dbReference type="SAM" id="MobiDB-lite"/>
    </source>
</evidence>
<protein>
    <submittedName>
        <fullName evidence="2">Uncharacterized protein</fullName>
    </submittedName>
</protein>
<feature type="region of interest" description="Disordered" evidence="1">
    <location>
        <begin position="54"/>
        <end position="80"/>
    </location>
</feature>